<keyword evidence="3" id="KW-1185">Reference proteome</keyword>
<evidence type="ECO:0000256" key="1">
    <source>
        <dbReference type="SAM" id="SignalP"/>
    </source>
</evidence>
<evidence type="ECO:0000313" key="3">
    <source>
        <dbReference type="Proteomes" id="UP000309215"/>
    </source>
</evidence>
<dbReference type="AlphaFoldDB" id="A0A4U1J569"/>
<sequence length="169" mass="18490">MRAFLLAALLLAGFSLSCASADDGSIRPEPPAETPKVTAPLPPEFAQLGEPCPASQEPPTSAAPSVWCGKDGRVGVVTVYRRTALPEDAQKLTGSMGNVQVVIEPERVWVQHTCFYCRQFTEETGVVHLAYATDEQIMQFQRHAELENQSPLRDAEAWRGAIAAWKPKQ</sequence>
<feature type="chain" id="PRO_5020747847" description="Lipoprotein" evidence="1">
    <location>
        <begin position="22"/>
        <end position="169"/>
    </location>
</feature>
<accession>A0A4U1J569</accession>
<keyword evidence="1" id="KW-0732">Signal</keyword>
<proteinExistence type="predicted"/>
<dbReference type="RefSeq" id="WP_136932583.1">
    <property type="nucleotide sequence ID" value="NZ_SSMQ01000037.1"/>
</dbReference>
<name>A0A4U1J569_9BACT</name>
<evidence type="ECO:0000313" key="2">
    <source>
        <dbReference type="EMBL" id="TKD01871.1"/>
    </source>
</evidence>
<dbReference type="OrthoDB" id="9844655at2"/>
<dbReference type="PROSITE" id="PS51257">
    <property type="entry name" value="PROKAR_LIPOPROTEIN"/>
    <property type="match status" value="1"/>
</dbReference>
<gene>
    <name evidence="2" type="ORF">E8A74_30295</name>
</gene>
<comment type="caution">
    <text evidence="2">The sequence shown here is derived from an EMBL/GenBank/DDBJ whole genome shotgun (WGS) entry which is preliminary data.</text>
</comment>
<evidence type="ECO:0008006" key="4">
    <source>
        <dbReference type="Google" id="ProtNLM"/>
    </source>
</evidence>
<protein>
    <recommendedName>
        <fullName evidence="4">Lipoprotein</fullName>
    </recommendedName>
</protein>
<dbReference type="Proteomes" id="UP000309215">
    <property type="component" value="Unassembled WGS sequence"/>
</dbReference>
<feature type="signal peptide" evidence="1">
    <location>
        <begin position="1"/>
        <end position="21"/>
    </location>
</feature>
<organism evidence="2 3">
    <name type="scientific">Polyangium fumosum</name>
    <dbReference type="NCBI Taxonomy" id="889272"/>
    <lineage>
        <taxon>Bacteria</taxon>
        <taxon>Pseudomonadati</taxon>
        <taxon>Myxococcota</taxon>
        <taxon>Polyangia</taxon>
        <taxon>Polyangiales</taxon>
        <taxon>Polyangiaceae</taxon>
        <taxon>Polyangium</taxon>
    </lineage>
</organism>
<reference evidence="2 3" key="1">
    <citation type="submission" date="2019-04" db="EMBL/GenBank/DDBJ databases">
        <authorList>
            <person name="Li Y."/>
            <person name="Wang J."/>
        </authorList>
    </citation>
    <scope>NUCLEOTIDE SEQUENCE [LARGE SCALE GENOMIC DNA]</scope>
    <source>
        <strain evidence="2 3">DSM 14668</strain>
    </source>
</reference>
<dbReference type="EMBL" id="SSMQ01000037">
    <property type="protein sequence ID" value="TKD01871.1"/>
    <property type="molecule type" value="Genomic_DNA"/>
</dbReference>